<evidence type="ECO:0000313" key="2">
    <source>
        <dbReference type="EnsemblMetazoa" id="CLYHEMP020190.1"/>
    </source>
</evidence>
<dbReference type="CDD" id="cd17039">
    <property type="entry name" value="Ubl_ubiquitin_like"/>
    <property type="match status" value="1"/>
</dbReference>
<feature type="domain" description="Ubiquitin-like" evidence="1">
    <location>
        <begin position="567"/>
        <end position="642"/>
    </location>
</feature>
<reference evidence="2" key="1">
    <citation type="submission" date="2021-01" db="UniProtKB">
        <authorList>
            <consortium name="EnsemblMetazoa"/>
        </authorList>
    </citation>
    <scope>IDENTIFICATION</scope>
</reference>
<dbReference type="EnsemblMetazoa" id="CLYHEMT020190.1">
    <property type="protein sequence ID" value="CLYHEMP020190.1"/>
    <property type="gene ID" value="CLYHEMG020190"/>
</dbReference>
<evidence type="ECO:0000313" key="3">
    <source>
        <dbReference type="Proteomes" id="UP000594262"/>
    </source>
</evidence>
<protein>
    <recommendedName>
        <fullName evidence="1">Ubiquitin-like domain-containing protein</fullName>
    </recommendedName>
</protein>
<sequence>MLGYLHVSITWSSQKSIFYWSIIDSLDKLKENIELRYHIPPNCQKLFLIEDEECNSLTDAKFQDLYNKRFDIGVLNLNLKITDTSIDPRIVEARRQFAAQRLSIIRIHLKDSGQSNILDIDFKKELNINSTILDLKNYDKYFMFRRINKRFMYFVYENLILSEEQSLVDLYLDNIIQNGDFVDKLELRFMIPNHFDCDEEFNFGVCTHGSYFLSPHIRLFSPGIEAQVNDSTTNMKIVPPKTVDHEHYIMECLDSIGYTKVAYPLLEMYSFDVWTMKCWIKHLFDVSYENQVILYDAYNDLVIADNVILEDWGTRAGFYRFYFFLLPTSLSNQRLKPFTDNDKLNAMKRIDSIPVNVTLYKNEEDFQKESFSIDPNNGETIHECISRKYNIPLEKQLLFLNDRKINNQDLMAIQAQRVLAENLRDLRENDRDNQIYIPSPETPFELHLYHVSANDEKEPSVIINHGFGESIFCQFPMSSLSILESKEQYRTLCRLIKETHPELVPEVIYLTHDTKHDQTIKLSKQNLGKLLANCLKTNKDLALNLFLNPLNLHTNEEEICQKYDLSPEIRINFLTGQFKVDLSCDVDQNLGSVQDLKDHIYKIKGILPQLQSLYHNNTDLSNDVKLFQLLHLPSNVLNLIVKQPQEIEIKLSCTFLPNNPLVLNILETLTVLDIKVSIRELSNNIPVERMIIKHNCQAVPFQVNKPETLVNDDTPVWTLLRDEIYLCVSRSVDYLIRNPNSKVIERNTYEIRFYSAPLENLNTYLQGRYRNSGNLVHFVQKPNMNLETFLSDIGNDEVVEFILSPFQASHNERRCNIY</sequence>
<evidence type="ECO:0000259" key="1">
    <source>
        <dbReference type="SMART" id="SM00213"/>
    </source>
</evidence>
<dbReference type="SUPFAM" id="SSF54236">
    <property type="entry name" value="Ubiquitin-like"/>
    <property type="match status" value="1"/>
</dbReference>
<dbReference type="InterPro" id="IPR029071">
    <property type="entry name" value="Ubiquitin-like_domsf"/>
</dbReference>
<dbReference type="AlphaFoldDB" id="A0A7M6DPI3"/>
<dbReference type="SMART" id="SM00213">
    <property type="entry name" value="UBQ"/>
    <property type="match status" value="1"/>
</dbReference>
<keyword evidence="3" id="KW-1185">Reference proteome</keyword>
<organism evidence="2 3">
    <name type="scientific">Clytia hemisphaerica</name>
    <dbReference type="NCBI Taxonomy" id="252671"/>
    <lineage>
        <taxon>Eukaryota</taxon>
        <taxon>Metazoa</taxon>
        <taxon>Cnidaria</taxon>
        <taxon>Hydrozoa</taxon>
        <taxon>Hydroidolina</taxon>
        <taxon>Leptothecata</taxon>
        <taxon>Obeliida</taxon>
        <taxon>Clytiidae</taxon>
        <taxon>Clytia</taxon>
    </lineage>
</organism>
<dbReference type="InterPro" id="IPR000626">
    <property type="entry name" value="Ubiquitin-like_dom"/>
</dbReference>
<accession>A0A7M6DPI3</accession>
<name>A0A7M6DPI3_9CNID</name>
<dbReference type="Proteomes" id="UP000594262">
    <property type="component" value="Unplaced"/>
</dbReference>
<proteinExistence type="predicted"/>